<dbReference type="EC" id="1.8.1.4" evidence="2 14"/>
<dbReference type="InterPro" id="IPR023753">
    <property type="entry name" value="FAD/NAD-binding_dom"/>
</dbReference>
<dbReference type="InterPro" id="IPR001100">
    <property type="entry name" value="Pyr_nuc-diS_OxRdtase"/>
</dbReference>
<feature type="binding site" evidence="12">
    <location>
        <position position="271"/>
    </location>
    <ligand>
        <name>NAD(+)</name>
        <dbReference type="ChEBI" id="CHEBI:57540"/>
    </ligand>
</feature>
<dbReference type="PROSITE" id="PS00076">
    <property type="entry name" value="PYRIDINE_REDOX_1"/>
    <property type="match status" value="1"/>
</dbReference>
<organism evidence="17">
    <name type="scientific">Buchnera aphidicola</name>
    <name type="common">Aphis aurantii</name>
    <dbReference type="NCBI Taxonomy" id="1470492"/>
    <lineage>
        <taxon>Bacteria</taxon>
        <taxon>Pseudomonadati</taxon>
        <taxon>Pseudomonadota</taxon>
        <taxon>Gammaproteobacteria</taxon>
        <taxon>Enterobacterales</taxon>
        <taxon>Erwiniaceae</taxon>
        <taxon>Buchnera</taxon>
    </lineage>
</organism>
<accession>A0AAU6W5M2</accession>
<evidence type="ECO:0000256" key="14">
    <source>
        <dbReference type="RuleBase" id="RU003692"/>
    </source>
</evidence>
<dbReference type="GO" id="GO:0050660">
    <property type="term" value="F:flavin adenine dinucleotide binding"/>
    <property type="evidence" value="ECO:0007669"/>
    <property type="project" value="InterPro"/>
</dbReference>
<evidence type="ECO:0000256" key="4">
    <source>
        <dbReference type="ARBA" id="ARBA00022630"/>
    </source>
</evidence>
<keyword evidence="6 14" id="KW-0560">Oxidoreductase</keyword>
<dbReference type="PIRSF" id="PIRSF000350">
    <property type="entry name" value="Mercury_reductase_MerA"/>
    <property type="match status" value="1"/>
</dbReference>
<evidence type="ECO:0000256" key="9">
    <source>
        <dbReference type="ARBA" id="ARBA00023284"/>
    </source>
</evidence>
<sequence length="474" mass="51685">MRQNIEAEVLILGSGPAGYSAAFRCADLGLDTVLIERYSKLGGVCLNVGCIPSKALLHIAKVIKQANDLSEVGVFFNKPSIDLKKVQIWKTSIVNKLTHSLFNLSKKRNIRFIEGTAYFESDHNVIVENCKNEFNISFKNAVIATGSSSIQIPSFPIEDSRIWDSSDALEIKNIPDRFLIVGGGIIGLEMATIYSALGSIVDIVDRFNVFLPSVDSDISKVYMKSINKKFNVFLNTHITSLEAKDDGLIVSMAGENIKNNVCYNNVLVAIGRSPNTKNLGLDQIGIKLNKSGFIEINNQLRTNISNIYAIGDVTGFPMLAHKAIHESHIVAEVISGKNHYFEPKVIPSVAYTDPEIAWVGLNEKDAIKSKIDYETSIIPWNVSGRAHASNCTVGMTKLIFNKKNNQVIGGAIVGENAGELINEVTLAIEMGCDAEDLSLTIHAHPTLSESICLASEIFQGTATDLLNAKKSTVV</sequence>
<comment type="miscellaneous">
    <text evidence="14">The active site is a redox-active disulfide bond.</text>
</comment>
<dbReference type="GO" id="GO:0006979">
    <property type="term" value="P:response to oxidative stress"/>
    <property type="evidence" value="ECO:0007669"/>
    <property type="project" value="UniProtKB-ARBA"/>
</dbReference>
<evidence type="ECO:0000256" key="10">
    <source>
        <dbReference type="ARBA" id="ARBA00049187"/>
    </source>
</evidence>
<feature type="domain" description="Pyridine nucleotide-disulphide oxidoreductase dimerisation" evidence="15">
    <location>
        <begin position="346"/>
        <end position="451"/>
    </location>
</feature>
<feature type="binding site" evidence="12">
    <location>
        <begin position="145"/>
        <end position="147"/>
    </location>
    <ligand>
        <name>FAD</name>
        <dbReference type="ChEBI" id="CHEBI:57692"/>
    </ligand>
</feature>
<dbReference type="InterPro" id="IPR016156">
    <property type="entry name" value="FAD/NAD-linked_Rdtase_dimer_sf"/>
</dbReference>
<comment type="catalytic activity">
    <reaction evidence="10 14">
        <text>N(6)-[(R)-dihydrolipoyl]-L-lysyl-[protein] + NAD(+) = N(6)-[(R)-lipoyl]-L-lysyl-[protein] + NADH + H(+)</text>
        <dbReference type="Rhea" id="RHEA:15045"/>
        <dbReference type="Rhea" id="RHEA-COMP:10474"/>
        <dbReference type="Rhea" id="RHEA-COMP:10475"/>
        <dbReference type="ChEBI" id="CHEBI:15378"/>
        <dbReference type="ChEBI" id="CHEBI:57540"/>
        <dbReference type="ChEBI" id="CHEBI:57945"/>
        <dbReference type="ChEBI" id="CHEBI:83099"/>
        <dbReference type="ChEBI" id="CHEBI:83100"/>
        <dbReference type="EC" id="1.8.1.4"/>
    </reaction>
</comment>
<dbReference type="InterPro" id="IPR006258">
    <property type="entry name" value="Lipoamide_DH"/>
</dbReference>
<gene>
    <name evidence="17" type="primary">lpdA</name>
    <name evidence="17" type="ORF">RJT31_01045</name>
</gene>
<keyword evidence="9 14" id="KW-0676">Redox-active center</keyword>
<dbReference type="SUPFAM" id="SSF55424">
    <property type="entry name" value="FAD/NAD-linked reductases, dimerisation (C-terminal) domain"/>
    <property type="match status" value="1"/>
</dbReference>
<dbReference type="Pfam" id="PF07992">
    <property type="entry name" value="Pyr_redox_2"/>
    <property type="match status" value="1"/>
</dbReference>
<keyword evidence="4 14" id="KW-0285">Flavoprotein</keyword>
<dbReference type="Gene3D" id="3.50.50.60">
    <property type="entry name" value="FAD/NAD(P)-binding domain"/>
    <property type="match status" value="2"/>
</dbReference>
<proteinExistence type="inferred from homology"/>
<feature type="binding site" evidence="12">
    <location>
        <begin position="318"/>
        <end position="321"/>
    </location>
    <ligand>
        <name>FAD</name>
        <dbReference type="ChEBI" id="CHEBI:57692"/>
    </ligand>
</feature>
<evidence type="ECO:0000313" key="17">
    <source>
        <dbReference type="EMBL" id="XAJ81058.1"/>
    </source>
</evidence>
<dbReference type="PRINTS" id="PR00368">
    <property type="entry name" value="FADPNR"/>
</dbReference>
<keyword evidence="12" id="KW-0547">Nucleotide-binding</keyword>
<dbReference type="InterPro" id="IPR012999">
    <property type="entry name" value="Pyr_OxRdtase_I_AS"/>
</dbReference>
<dbReference type="Pfam" id="PF02852">
    <property type="entry name" value="Pyr_redox_dim"/>
    <property type="match status" value="1"/>
</dbReference>
<dbReference type="EMBL" id="CP135018">
    <property type="protein sequence ID" value="XAJ81058.1"/>
    <property type="molecule type" value="Genomic_DNA"/>
</dbReference>
<keyword evidence="7 12" id="KW-0520">NAD</keyword>
<dbReference type="SUPFAM" id="SSF51905">
    <property type="entry name" value="FAD/NAD(P)-binding domain"/>
    <property type="match status" value="1"/>
</dbReference>
<feature type="active site" description="Proton acceptor" evidence="11">
    <location>
        <position position="444"/>
    </location>
</feature>
<dbReference type="AlphaFoldDB" id="A0AAU6W5M2"/>
<dbReference type="InterPro" id="IPR036188">
    <property type="entry name" value="FAD/NAD-bd_sf"/>
</dbReference>
<dbReference type="PANTHER" id="PTHR22912:SF160">
    <property type="entry name" value="DIHYDROLIPOYL DEHYDROGENASE"/>
    <property type="match status" value="1"/>
</dbReference>
<dbReference type="RefSeq" id="WP_348769542.1">
    <property type="nucleotide sequence ID" value="NZ_CP135018.1"/>
</dbReference>
<evidence type="ECO:0000256" key="2">
    <source>
        <dbReference type="ARBA" id="ARBA00012608"/>
    </source>
</evidence>
<dbReference type="FunFam" id="3.30.390.30:FF:000001">
    <property type="entry name" value="Dihydrolipoyl dehydrogenase"/>
    <property type="match status" value="1"/>
</dbReference>
<feature type="binding site" evidence="12">
    <location>
        <position position="312"/>
    </location>
    <ligand>
        <name>FAD</name>
        <dbReference type="ChEBI" id="CHEBI:57692"/>
    </ligand>
</feature>
<name>A0AAU6W5M2_9GAMM</name>
<feature type="binding site" evidence="12">
    <location>
        <position position="54"/>
    </location>
    <ligand>
        <name>FAD</name>
        <dbReference type="ChEBI" id="CHEBI:57692"/>
    </ligand>
</feature>
<evidence type="ECO:0000256" key="7">
    <source>
        <dbReference type="ARBA" id="ARBA00023027"/>
    </source>
</evidence>
<evidence type="ECO:0000259" key="16">
    <source>
        <dbReference type="Pfam" id="PF07992"/>
    </source>
</evidence>
<evidence type="ECO:0000256" key="6">
    <source>
        <dbReference type="ARBA" id="ARBA00023002"/>
    </source>
</evidence>
<evidence type="ECO:0000256" key="11">
    <source>
        <dbReference type="PIRSR" id="PIRSR000350-2"/>
    </source>
</evidence>
<reference evidence="17" key="1">
    <citation type="submission" date="2024-06" db="EMBL/GenBank/DDBJ databases">
        <title>Unveiling Genomic Reduction in Obligate Endosymbionts Buchnera of Aphids: Insights from Phylogenomic Comparative Analysis with Novel Genome Data and Co-obligate Endosymbionts.</title>
        <authorList>
            <person name="Lu C."/>
            <person name="Zou T."/>
            <person name="Liu Q."/>
            <person name="Huang X."/>
        </authorList>
    </citation>
    <scope>NUCLEOTIDE SEQUENCE</scope>
    <source>
        <strain evidence="17">Aphau13</strain>
    </source>
</reference>
<dbReference type="Gene3D" id="3.30.390.30">
    <property type="match status" value="1"/>
</dbReference>
<dbReference type="InterPro" id="IPR050151">
    <property type="entry name" value="Class-I_Pyr_Nuc-Dis_Oxidored"/>
</dbReference>
<dbReference type="InterPro" id="IPR004099">
    <property type="entry name" value="Pyr_nucl-diS_OxRdtase_dimer"/>
</dbReference>
<dbReference type="PANTHER" id="PTHR22912">
    <property type="entry name" value="DISULFIDE OXIDOREDUCTASE"/>
    <property type="match status" value="1"/>
</dbReference>
<dbReference type="GO" id="GO:0006103">
    <property type="term" value="P:2-oxoglutarate metabolic process"/>
    <property type="evidence" value="ECO:0007669"/>
    <property type="project" value="TreeGrafter"/>
</dbReference>
<keyword evidence="5 12" id="KW-0274">FAD</keyword>
<comment type="cofactor">
    <cofactor evidence="12 14">
        <name>FAD</name>
        <dbReference type="ChEBI" id="CHEBI:57692"/>
    </cofactor>
    <text evidence="12 14">Binds 1 FAD per subunit.</text>
</comment>
<evidence type="ECO:0000256" key="8">
    <source>
        <dbReference type="ARBA" id="ARBA00023157"/>
    </source>
</evidence>
<evidence type="ECO:0000256" key="3">
    <source>
        <dbReference type="ARBA" id="ARBA00016961"/>
    </source>
</evidence>
<evidence type="ECO:0000259" key="15">
    <source>
        <dbReference type="Pfam" id="PF02852"/>
    </source>
</evidence>
<dbReference type="GO" id="GO:0004148">
    <property type="term" value="F:dihydrolipoyl dehydrogenase (NADH) activity"/>
    <property type="evidence" value="ECO:0007669"/>
    <property type="project" value="UniProtKB-EC"/>
</dbReference>
<evidence type="ECO:0000256" key="12">
    <source>
        <dbReference type="PIRSR" id="PIRSR000350-3"/>
    </source>
</evidence>
<feature type="binding site" evidence="12">
    <location>
        <begin position="182"/>
        <end position="189"/>
    </location>
    <ligand>
        <name>NAD(+)</name>
        <dbReference type="ChEBI" id="CHEBI:57540"/>
    </ligand>
</feature>
<dbReference type="PRINTS" id="PR00411">
    <property type="entry name" value="PNDRDTASEI"/>
</dbReference>
<feature type="disulfide bond" description="Redox-active" evidence="13">
    <location>
        <begin position="45"/>
        <end position="50"/>
    </location>
</feature>
<evidence type="ECO:0000256" key="5">
    <source>
        <dbReference type="ARBA" id="ARBA00022827"/>
    </source>
</evidence>
<feature type="domain" description="FAD/NAD(P)-binding" evidence="16">
    <location>
        <begin position="8"/>
        <end position="326"/>
    </location>
</feature>
<comment type="similarity">
    <text evidence="1 14">Belongs to the class-I pyridine nucleotide-disulfide oxidoreductase family.</text>
</comment>
<evidence type="ECO:0000256" key="1">
    <source>
        <dbReference type="ARBA" id="ARBA00007532"/>
    </source>
</evidence>
<dbReference type="NCBIfam" id="TIGR01350">
    <property type="entry name" value="lipoamide_DH"/>
    <property type="match status" value="1"/>
</dbReference>
<keyword evidence="8" id="KW-1015">Disulfide bond</keyword>
<protein>
    <recommendedName>
        <fullName evidence="3 14">Dihydrolipoyl dehydrogenase</fullName>
        <ecNumber evidence="2 14">1.8.1.4</ecNumber>
    </recommendedName>
</protein>
<evidence type="ECO:0000256" key="13">
    <source>
        <dbReference type="PIRSR" id="PIRSR000350-4"/>
    </source>
</evidence>